<evidence type="ECO:0000256" key="1">
    <source>
        <dbReference type="ARBA" id="ARBA00010333"/>
    </source>
</evidence>
<evidence type="ECO:0000256" key="2">
    <source>
        <dbReference type="ARBA" id="ARBA00022448"/>
    </source>
</evidence>
<comment type="caution">
    <text evidence="5">The sequence shown here is derived from an EMBL/GenBank/DDBJ whole genome shotgun (WGS) entry which is preliminary data.</text>
</comment>
<dbReference type="GO" id="GO:0005576">
    <property type="term" value="C:extracellular region"/>
    <property type="evidence" value="ECO:0007669"/>
    <property type="project" value="TreeGrafter"/>
</dbReference>
<dbReference type="Proteomes" id="UP001255601">
    <property type="component" value="Unassembled WGS sequence"/>
</dbReference>
<dbReference type="PANTHER" id="PTHR30085:SF2">
    <property type="entry name" value="GLUTAMATE_ASPARTATE IMPORT SOLUTE-BINDING PROTEIN"/>
    <property type="match status" value="1"/>
</dbReference>
<accession>A0AAJ2B8D7</accession>
<keyword evidence="3" id="KW-0732">Signal</keyword>
<keyword evidence="2" id="KW-0813">Transport</keyword>
<protein>
    <submittedName>
        <fullName evidence="5">Glutamate/aspartate transport system substrate-binding protein</fullName>
    </submittedName>
</protein>
<dbReference type="RefSeq" id="WP_309770206.1">
    <property type="nucleotide sequence ID" value="NZ_JAVIZC010000001.1"/>
</dbReference>
<dbReference type="AlphaFoldDB" id="A0AAJ2B8D7"/>
<dbReference type="EMBL" id="JAVIZC010000001">
    <property type="protein sequence ID" value="MDR6101341.1"/>
    <property type="molecule type" value="Genomic_DNA"/>
</dbReference>
<dbReference type="GO" id="GO:0006865">
    <property type="term" value="P:amino acid transport"/>
    <property type="evidence" value="ECO:0007669"/>
    <property type="project" value="TreeGrafter"/>
</dbReference>
<dbReference type="InterPro" id="IPR051455">
    <property type="entry name" value="Bact_solute-bind_prot3"/>
</dbReference>
<proteinExistence type="inferred from homology"/>
<sequence length="314" mass="34862">MKVVDFSEREASKLKRFLPSLLAVIVFSPLFALSAAANETQSVTLEKIARTKTITIGHRTDELPFSYVTPDGVVRGYSIDICQRIADHVRDALKLDALKINYMVATPGTRFVLVKSGKIDMECSATTNNAERREQVAFSYPHFITATRFVSKKSSNLNSIKDLSGRTVASTTGTINIAQLQNVNRSQKLNISVAITKVNSEAFTMVENDRASAFVMDDVLLAAHVAFSKTPEDYAISRETFGPPEPYGILLPKGDDAFKVLVNEALFTMFTGGEIETIYNKWFMSPVPPDNRNFNLPLSSELKAAFKEPKEYLQ</sequence>
<evidence type="ECO:0000256" key="3">
    <source>
        <dbReference type="ARBA" id="ARBA00022729"/>
    </source>
</evidence>
<evidence type="ECO:0000313" key="5">
    <source>
        <dbReference type="EMBL" id="MDR6101341.1"/>
    </source>
</evidence>
<comment type="similarity">
    <text evidence="1">Belongs to the bacterial solute-binding protein 3 family.</text>
</comment>
<reference evidence="5" key="1">
    <citation type="submission" date="2023-08" db="EMBL/GenBank/DDBJ databases">
        <title>Functional and genomic diversity of the sorghum phyllosphere microbiome.</title>
        <authorList>
            <person name="Shade A."/>
        </authorList>
    </citation>
    <scope>NUCLEOTIDE SEQUENCE</scope>
    <source>
        <strain evidence="5">SORGH_AS_0974</strain>
    </source>
</reference>
<name>A0AAJ2B8D7_9HYPH</name>
<dbReference type="PANTHER" id="PTHR30085">
    <property type="entry name" value="AMINO ACID ABC TRANSPORTER PERMEASE"/>
    <property type="match status" value="1"/>
</dbReference>
<gene>
    <name evidence="5" type="ORF">QE369_001519</name>
</gene>
<dbReference type="GO" id="GO:0030288">
    <property type="term" value="C:outer membrane-bounded periplasmic space"/>
    <property type="evidence" value="ECO:0007669"/>
    <property type="project" value="TreeGrafter"/>
</dbReference>
<dbReference type="Gene3D" id="3.40.190.10">
    <property type="entry name" value="Periplasmic binding protein-like II"/>
    <property type="match status" value="2"/>
</dbReference>
<dbReference type="SMART" id="SM00062">
    <property type="entry name" value="PBPb"/>
    <property type="match status" value="1"/>
</dbReference>
<evidence type="ECO:0000259" key="4">
    <source>
        <dbReference type="SMART" id="SM00062"/>
    </source>
</evidence>
<feature type="domain" description="Solute-binding protein family 3/N-terminal" evidence="4">
    <location>
        <begin position="53"/>
        <end position="286"/>
    </location>
</feature>
<dbReference type="InterPro" id="IPR001638">
    <property type="entry name" value="Solute-binding_3/MltF_N"/>
</dbReference>
<organism evidence="5 6">
    <name type="scientific">Agrobacterium larrymoorei</name>
    <dbReference type="NCBI Taxonomy" id="160699"/>
    <lineage>
        <taxon>Bacteria</taxon>
        <taxon>Pseudomonadati</taxon>
        <taxon>Pseudomonadota</taxon>
        <taxon>Alphaproteobacteria</taxon>
        <taxon>Hyphomicrobiales</taxon>
        <taxon>Rhizobiaceae</taxon>
        <taxon>Rhizobium/Agrobacterium group</taxon>
        <taxon>Agrobacterium</taxon>
    </lineage>
</organism>
<dbReference type="SUPFAM" id="SSF53850">
    <property type="entry name" value="Periplasmic binding protein-like II"/>
    <property type="match status" value="1"/>
</dbReference>
<dbReference type="Pfam" id="PF00497">
    <property type="entry name" value="SBP_bac_3"/>
    <property type="match status" value="1"/>
</dbReference>
<dbReference type="CDD" id="cd13688">
    <property type="entry name" value="PBP2_GltI_DEBP"/>
    <property type="match status" value="1"/>
</dbReference>
<evidence type="ECO:0000313" key="6">
    <source>
        <dbReference type="Proteomes" id="UP001255601"/>
    </source>
</evidence>